<reference evidence="2 5" key="1">
    <citation type="submission" date="2015-09" db="EMBL/GenBank/DDBJ databases">
        <title>Draft genome sequence of Acidiplasma aeolicum DSM 18409.</title>
        <authorList>
            <person name="Hemp J."/>
        </authorList>
    </citation>
    <scope>NUCLEOTIDE SEQUENCE [LARGE SCALE GENOMIC DNA]</scope>
    <source>
        <strain evidence="2 5">V</strain>
    </source>
</reference>
<dbReference type="Proteomes" id="UP000050515">
    <property type="component" value="Unassembled WGS sequence"/>
</dbReference>
<evidence type="ECO:0000313" key="2">
    <source>
        <dbReference type="EMBL" id="KPV47281.1"/>
    </source>
</evidence>
<organism evidence="2 5">
    <name type="scientific">Acidiplasma aeolicum</name>
    <dbReference type="NCBI Taxonomy" id="507754"/>
    <lineage>
        <taxon>Archaea</taxon>
        <taxon>Methanobacteriati</taxon>
        <taxon>Thermoplasmatota</taxon>
        <taxon>Thermoplasmata</taxon>
        <taxon>Thermoplasmatales</taxon>
        <taxon>Ferroplasmaceae</taxon>
        <taxon>Acidiplasma</taxon>
    </lineage>
</organism>
<keyword evidence="1" id="KW-0812">Transmembrane</keyword>
<keyword evidence="1" id="KW-0472">Membrane</keyword>
<dbReference type="AlphaFoldDB" id="A0A0P9GZX0"/>
<feature type="transmembrane region" description="Helical" evidence="1">
    <location>
        <begin position="197"/>
        <end position="217"/>
    </location>
</feature>
<feature type="transmembrane region" description="Helical" evidence="1">
    <location>
        <begin position="37"/>
        <end position="57"/>
    </location>
</feature>
<feature type="transmembrane region" description="Helical" evidence="1">
    <location>
        <begin position="108"/>
        <end position="125"/>
    </location>
</feature>
<feature type="transmembrane region" description="Helical" evidence="1">
    <location>
        <begin position="137"/>
        <end position="160"/>
    </location>
</feature>
<reference evidence="3 4" key="2">
    <citation type="submission" date="2015-09" db="EMBL/GenBank/DDBJ databases">
        <title>Heavy metals and arsenic resistance mechanisms in polyextremophilic archaea of the family Ferroplasmaceae.</title>
        <authorList>
            <person name="Bulaev A.G."/>
            <person name="Kanygina A.V."/>
        </authorList>
    </citation>
    <scope>NUCLEOTIDE SEQUENCE [LARGE SCALE GENOMIC DNA]</scope>
    <source>
        <strain evidence="3 4">VT</strain>
    </source>
</reference>
<evidence type="ECO:0000313" key="4">
    <source>
        <dbReference type="Proteomes" id="UP000050320"/>
    </source>
</evidence>
<dbReference type="EMBL" id="LKBG01000111">
    <property type="protein sequence ID" value="KQB35579.1"/>
    <property type="molecule type" value="Genomic_DNA"/>
</dbReference>
<evidence type="ECO:0000256" key="1">
    <source>
        <dbReference type="SAM" id="Phobius"/>
    </source>
</evidence>
<gene>
    <name evidence="3" type="ORF">AOG54_00430</name>
    <name evidence="2" type="ORF">SE19_01760</name>
</gene>
<evidence type="ECO:0000313" key="5">
    <source>
        <dbReference type="Proteomes" id="UP000050515"/>
    </source>
</evidence>
<keyword evidence="1" id="KW-1133">Transmembrane helix</keyword>
<accession>A0A0P9GZX0</accession>
<sequence length="281" mass="32060">MYNLIYIILTEIIMTPLIIWIVDYITKKSSEFTVTAYVISLIFLVMMASMLDALFYYDISSRSFLSVIIAVNIVMDPSTIVLLYAFIKIARSKSVNFSKKTIVNTTTLITWSEVSMAIFLKSLAINGEFIFSGIIDYFSYFGASVTYILFLIPMVSEMIFFVFYNLSGIKRLIGSLLLLMQVADPAMFNGYLEIPLLIAYSIIMFAVLYLLVSYVYKHRQSLNLNAHKMIKYTIILISISVAGIIEPFIITEPFGLSWLLLAVSMVISMFLYFQIVLGYFD</sequence>
<dbReference type="PATRIC" id="fig|507754.4.peg.710"/>
<feature type="transmembrane region" description="Helical" evidence="1">
    <location>
        <begin position="229"/>
        <end position="250"/>
    </location>
</feature>
<feature type="transmembrane region" description="Helical" evidence="1">
    <location>
        <begin position="256"/>
        <end position="280"/>
    </location>
</feature>
<dbReference type="Proteomes" id="UP000050320">
    <property type="component" value="Unassembled WGS sequence"/>
</dbReference>
<name>A0A0P9GZX0_9ARCH</name>
<dbReference type="GeneID" id="84220974"/>
<dbReference type="EMBL" id="LJCQ01000103">
    <property type="protein sequence ID" value="KPV47281.1"/>
    <property type="molecule type" value="Genomic_DNA"/>
</dbReference>
<evidence type="ECO:0000313" key="3">
    <source>
        <dbReference type="EMBL" id="KQB35579.1"/>
    </source>
</evidence>
<keyword evidence="4" id="KW-1185">Reference proteome</keyword>
<comment type="caution">
    <text evidence="2">The sequence shown here is derived from an EMBL/GenBank/DDBJ whole genome shotgun (WGS) entry which is preliminary data.</text>
</comment>
<protein>
    <submittedName>
        <fullName evidence="2">Uncharacterized protein</fullName>
    </submittedName>
</protein>
<feature type="transmembrane region" description="Helical" evidence="1">
    <location>
        <begin position="63"/>
        <end position="87"/>
    </location>
</feature>
<dbReference type="RefSeq" id="WP_048101158.1">
    <property type="nucleotide sequence ID" value="NZ_JBBYJF010000007.1"/>
</dbReference>
<feature type="transmembrane region" description="Helical" evidence="1">
    <location>
        <begin position="6"/>
        <end position="25"/>
    </location>
</feature>
<proteinExistence type="predicted"/>